<dbReference type="Gene3D" id="2.30.31.10">
    <property type="entry name" value="Transcriptional Coactivator Pc4, Chain A"/>
    <property type="match status" value="1"/>
</dbReference>
<organism evidence="1">
    <name type="scientific">marine sediment metagenome</name>
    <dbReference type="NCBI Taxonomy" id="412755"/>
    <lineage>
        <taxon>unclassified sequences</taxon>
        <taxon>metagenomes</taxon>
        <taxon>ecological metagenomes</taxon>
    </lineage>
</organism>
<dbReference type="SUPFAM" id="SSF54447">
    <property type="entry name" value="ssDNA-binding transcriptional regulator domain"/>
    <property type="match status" value="1"/>
</dbReference>
<name>A0A0F9RBQ7_9ZZZZ</name>
<sequence>MEASPHTYEEEKRMLAKKILKLELREIGGREILDLRVYVQNGNGEYIATKKGFSLSPLRKEELIECLRELGEVSLSIELGML</sequence>
<dbReference type="GO" id="GO:0003677">
    <property type="term" value="F:DNA binding"/>
    <property type="evidence" value="ECO:0007669"/>
    <property type="project" value="InterPro"/>
</dbReference>
<dbReference type="InterPro" id="IPR009044">
    <property type="entry name" value="ssDNA-bd_transcriptional_reg"/>
</dbReference>
<protein>
    <submittedName>
        <fullName evidence="1">Uncharacterized protein</fullName>
    </submittedName>
</protein>
<dbReference type="GO" id="GO:0006355">
    <property type="term" value="P:regulation of DNA-templated transcription"/>
    <property type="evidence" value="ECO:0007669"/>
    <property type="project" value="InterPro"/>
</dbReference>
<dbReference type="EMBL" id="LAZR01003046">
    <property type="protein sequence ID" value="KKN22596.1"/>
    <property type="molecule type" value="Genomic_DNA"/>
</dbReference>
<evidence type="ECO:0000313" key="1">
    <source>
        <dbReference type="EMBL" id="KKN22596.1"/>
    </source>
</evidence>
<comment type="caution">
    <text evidence="1">The sequence shown here is derived from an EMBL/GenBank/DDBJ whole genome shotgun (WGS) entry which is preliminary data.</text>
</comment>
<gene>
    <name evidence="1" type="ORF">LCGC14_0913540</name>
</gene>
<dbReference type="AlphaFoldDB" id="A0A0F9RBQ7"/>
<reference evidence="1" key="1">
    <citation type="journal article" date="2015" name="Nature">
        <title>Complex archaea that bridge the gap between prokaryotes and eukaryotes.</title>
        <authorList>
            <person name="Spang A."/>
            <person name="Saw J.H."/>
            <person name="Jorgensen S.L."/>
            <person name="Zaremba-Niedzwiedzka K."/>
            <person name="Martijn J."/>
            <person name="Lind A.E."/>
            <person name="van Eijk R."/>
            <person name="Schleper C."/>
            <person name="Guy L."/>
            <person name="Ettema T.J."/>
        </authorList>
    </citation>
    <scope>NUCLEOTIDE SEQUENCE</scope>
</reference>
<proteinExistence type="predicted"/>
<accession>A0A0F9RBQ7</accession>